<name>A0A399EIX6_9DEIN</name>
<accession>A0A399EIX6</accession>
<dbReference type="AlphaFoldDB" id="A0A399EIX6"/>
<proteinExistence type="predicted"/>
<dbReference type="RefSeq" id="WP_119315022.1">
    <property type="nucleotide sequence ID" value="NZ_QXDL01000070.1"/>
</dbReference>
<evidence type="ECO:0000313" key="1">
    <source>
        <dbReference type="EMBL" id="RIH84647.1"/>
    </source>
</evidence>
<dbReference type="EMBL" id="QXDL01000070">
    <property type="protein sequence ID" value="RIH84647.1"/>
    <property type="molecule type" value="Genomic_DNA"/>
</dbReference>
<reference evidence="1 2" key="1">
    <citation type="submission" date="2018-08" db="EMBL/GenBank/DDBJ databases">
        <title>Meiothermus terrae DSM 26712 genome sequencing project.</title>
        <authorList>
            <person name="Da Costa M.S."/>
            <person name="Albuquerque L."/>
            <person name="Raposo P."/>
            <person name="Froufe H.J.C."/>
            <person name="Barroso C.S."/>
            <person name="Egas C."/>
        </authorList>
    </citation>
    <scope>NUCLEOTIDE SEQUENCE [LARGE SCALE GENOMIC DNA]</scope>
    <source>
        <strain evidence="1 2">DSM 26712</strain>
    </source>
</reference>
<organism evidence="1 2">
    <name type="scientific">Calidithermus terrae</name>
    <dbReference type="NCBI Taxonomy" id="1408545"/>
    <lineage>
        <taxon>Bacteria</taxon>
        <taxon>Thermotogati</taxon>
        <taxon>Deinococcota</taxon>
        <taxon>Deinococci</taxon>
        <taxon>Thermales</taxon>
        <taxon>Thermaceae</taxon>
        <taxon>Calidithermus</taxon>
    </lineage>
</organism>
<sequence>MGASYATLTLRDNERLELCLSDQGFSVQRRQGFAVVEVEPGEEQIQRQAQGLSSCTGQPVIAVLNQDDERLLLWVYVDGSQRHFYDSNPMHLACRVCSYAEFSEGAVGREAGEMAGLLGVPEKAKALRSWLGRRRGLGFISERQRHAAIAGLLGLPEPFPTRAAAG</sequence>
<protein>
    <submittedName>
        <fullName evidence="1">Uncharacterized protein</fullName>
    </submittedName>
</protein>
<evidence type="ECO:0000313" key="2">
    <source>
        <dbReference type="Proteomes" id="UP000265715"/>
    </source>
</evidence>
<dbReference type="Proteomes" id="UP000265715">
    <property type="component" value="Unassembled WGS sequence"/>
</dbReference>
<gene>
    <name evidence="1" type="ORF">Mterra_01920</name>
</gene>
<dbReference type="OrthoDB" id="26299at2"/>
<keyword evidence="2" id="KW-1185">Reference proteome</keyword>
<comment type="caution">
    <text evidence="1">The sequence shown here is derived from an EMBL/GenBank/DDBJ whole genome shotgun (WGS) entry which is preliminary data.</text>
</comment>